<feature type="compositionally biased region" description="Low complexity" evidence="11">
    <location>
        <begin position="584"/>
        <end position="605"/>
    </location>
</feature>
<evidence type="ECO:0000256" key="5">
    <source>
        <dbReference type="ARBA" id="ARBA00022723"/>
    </source>
</evidence>
<comment type="caution">
    <text evidence="15">The sequence shown here is derived from an EMBL/GenBank/DDBJ whole genome shotgun (WGS) entry which is preliminary data.</text>
</comment>
<feature type="compositionally biased region" description="Low complexity" evidence="11">
    <location>
        <begin position="138"/>
        <end position="152"/>
    </location>
</feature>
<accession>A0A836JLF9</accession>
<dbReference type="InterPro" id="IPR003034">
    <property type="entry name" value="SAP_dom"/>
</dbReference>
<evidence type="ECO:0000256" key="1">
    <source>
        <dbReference type="ARBA" id="ARBA00004123"/>
    </source>
</evidence>
<evidence type="ECO:0000256" key="3">
    <source>
        <dbReference type="ARBA" id="ARBA00005383"/>
    </source>
</evidence>
<dbReference type="FunFam" id="2.60.120.780:FF:000001">
    <property type="entry name" value="E3 SUMO-protein ligase PIAS2 isoform X1"/>
    <property type="match status" value="1"/>
</dbReference>
<feature type="non-terminal residue" evidence="15">
    <location>
        <position position="1"/>
    </location>
</feature>
<dbReference type="GO" id="GO:0016925">
    <property type="term" value="P:protein sumoylation"/>
    <property type="evidence" value="ECO:0007669"/>
    <property type="project" value="UniProtKB-UniPathway"/>
</dbReference>
<dbReference type="Gene3D" id="3.30.40.10">
    <property type="entry name" value="Zinc/RING finger domain, C3HC4 (zinc finger)"/>
    <property type="match status" value="1"/>
</dbReference>
<dbReference type="AlphaFoldDB" id="A0A836JLF9"/>
<evidence type="ECO:0000313" key="15">
    <source>
        <dbReference type="EMBL" id="KAG5311286.1"/>
    </source>
</evidence>
<evidence type="ECO:0000256" key="6">
    <source>
        <dbReference type="ARBA" id="ARBA00022771"/>
    </source>
</evidence>
<feature type="compositionally biased region" description="Basic and acidic residues" evidence="11">
    <location>
        <begin position="512"/>
        <end position="538"/>
    </location>
</feature>
<dbReference type="UniPathway" id="UPA00886"/>
<evidence type="ECO:0000256" key="9">
    <source>
        <dbReference type="ARBA" id="ARBA00023242"/>
    </source>
</evidence>
<keyword evidence="5" id="KW-0479">Metal-binding</keyword>
<dbReference type="InterPro" id="IPR023321">
    <property type="entry name" value="PINIT"/>
</dbReference>
<evidence type="ECO:0000256" key="7">
    <source>
        <dbReference type="ARBA" id="ARBA00022786"/>
    </source>
</evidence>
<dbReference type="Gene3D" id="1.10.720.30">
    <property type="entry name" value="SAP domain"/>
    <property type="match status" value="1"/>
</dbReference>
<feature type="non-terminal residue" evidence="15">
    <location>
        <position position="612"/>
    </location>
</feature>
<keyword evidence="6 10" id="KW-0863">Zinc-finger</keyword>
<dbReference type="Pfam" id="PF14324">
    <property type="entry name" value="PINIT"/>
    <property type="match status" value="1"/>
</dbReference>
<evidence type="ECO:0000256" key="11">
    <source>
        <dbReference type="SAM" id="MobiDB-lite"/>
    </source>
</evidence>
<proteinExistence type="inferred from homology"/>
<keyword evidence="8" id="KW-0862">Zinc</keyword>
<keyword evidence="16" id="KW-1185">Reference proteome</keyword>
<feature type="domain" description="PINIT" evidence="14">
    <location>
        <begin position="210"/>
        <end position="375"/>
    </location>
</feature>
<evidence type="ECO:0000259" key="14">
    <source>
        <dbReference type="PROSITE" id="PS51466"/>
    </source>
</evidence>
<dbReference type="GO" id="GO:0061665">
    <property type="term" value="F:SUMO ligase activity"/>
    <property type="evidence" value="ECO:0007669"/>
    <property type="project" value="TreeGrafter"/>
</dbReference>
<evidence type="ECO:0000259" key="13">
    <source>
        <dbReference type="PROSITE" id="PS51044"/>
    </source>
</evidence>
<keyword evidence="7" id="KW-0833">Ubl conjugation pathway</keyword>
<reference evidence="15" key="1">
    <citation type="submission" date="2020-02" db="EMBL/GenBank/DDBJ databases">
        <title>Relaxed selection underlies rapid genomic changes in the transitions from sociality to social parasitism in ants.</title>
        <authorList>
            <person name="Bi X."/>
        </authorList>
    </citation>
    <scope>NUCLEOTIDE SEQUENCE</scope>
    <source>
        <strain evidence="15">BGI-DK2013a</strain>
        <tissue evidence="15">Whole body</tissue>
    </source>
</reference>
<dbReference type="GO" id="GO:0008270">
    <property type="term" value="F:zinc ion binding"/>
    <property type="evidence" value="ECO:0007669"/>
    <property type="project" value="UniProtKB-KW"/>
</dbReference>
<dbReference type="PROSITE" id="PS51466">
    <property type="entry name" value="PINIT"/>
    <property type="match status" value="1"/>
</dbReference>
<dbReference type="CDD" id="cd16790">
    <property type="entry name" value="SP-RING_PIAS"/>
    <property type="match status" value="1"/>
</dbReference>
<evidence type="ECO:0000256" key="4">
    <source>
        <dbReference type="ARBA" id="ARBA00022679"/>
    </source>
</evidence>
<dbReference type="GO" id="GO:0003712">
    <property type="term" value="F:transcription coregulator activity"/>
    <property type="evidence" value="ECO:0007669"/>
    <property type="project" value="TreeGrafter"/>
</dbReference>
<comment type="subcellular location">
    <subcellularLocation>
        <location evidence="1">Nucleus</location>
    </subcellularLocation>
</comment>
<dbReference type="InterPro" id="IPR036361">
    <property type="entry name" value="SAP_dom_sf"/>
</dbReference>
<dbReference type="GO" id="GO:0000785">
    <property type="term" value="C:chromatin"/>
    <property type="evidence" value="ECO:0007669"/>
    <property type="project" value="TreeGrafter"/>
</dbReference>
<comment type="pathway">
    <text evidence="2">Protein modification; protein sumoylation.</text>
</comment>
<feature type="domain" description="SAP" evidence="12">
    <location>
        <begin position="49"/>
        <end position="83"/>
    </location>
</feature>
<dbReference type="Gene3D" id="2.60.120.780">
    <property type="entry name" value="PINIT domain"/>
    <property type="match status" value="1"/>
</dbReference>
<protein>
    <submittedName>
        <fullName evidence="15">PIAS3 ligase</fullName>
    </submittedName>
</protein>
<dbReference type="SMART" id="SM00513">
    <property type="entry name" value="SAP"/>
    <property type="match status" value="1"/>
</dbReference>
<dbReference type="PANTHER" id="PTHR10782:SF94">
    <property type="entry name" value="SUPPRESSOR OF VARIEGATION 2-10, ISOFORM I"/>
    <property type="match status" value="1"/>
</dbReference>
<dbReference type="GO" id="GO:0097240">
    <property type="term" value="P:chromosome attachment to the nuclear envelope"/>
    <property type="evidence" value="ECO:0007669"/>
    <property type="project" value="UniProtKB-ARBA"/>
</dbReference>
<keyword evidence="15" id="KW-0436">Ligase</keyword>
<evidence type="ECO:0000259" key="12">
    <source>
        <dbReference type="PROSITE" id="PS50800"/>
    </source>
</evidence>
<evidence type="ECO:0000256" key="8">
    <source>
        <dbReference type="ARBA" id="ARBA00022833"/>
    </source>
</evidence>
<dbReference type="FunFam" id="1.10.720.30:FF:000001">
    <property type="entry name" value="E3 SUMO-protein ligase PIAS2 isoform 1"/>
    <property type="match status" value="1"/>
</dbReference>
<dbReference type="FunFam" id="3.30.40.10:FF:000247">
    <property type="entry name" value="Uncharacterized protein, isoform B"/>
    <property type="match status" value="1"/>
</dbReference>
<gene>
    <name evidence="15" type="primary">Pias3</name>
    <name evidence="15" type="ORF">G6Z75_0012004</name>
</gene>
<dbReference type="PROSITE" id="PS51044">
    <property type="entry name" value="ZF_SP_RING"/>
    <property type="match status" value="1"/>
</dbReference>
<keyword evidence="9" id="KW-0539">Nucleus</keyword>
<organism evidence="15 16">
    <name type="scientific">Acromyrmex insinuator</name>
    <dbReference type="NCBI Taxonomy" id="230686"/>
    <lineage>
        <taxon>Eukaryota</taxon>
        <taxon>Metazoa</taxon>
        <taxon>Ecdysozoa</taxon>
        <taxon>Arthropoda</taxon>
        <taxon>Hexapoda</taxon>
        <taxon>Insecta</taxon>
        <taxon>Pterygota</taxon>
        <taxon>Neoptera</taxon>
        <taxon>Endopterygota</taxon>
        <taxon>Hymenoptera</taxon>
        <taxon>Apocrita</taxon>
        <taxon>Aculeata</taxon>
        <taxon>Formicoidea</taxon>
        <taxon>Formicidae</taxon>
        <taxon>Myrmicinae</taxon>
        <taxon>Acromyrmex</taxon>
    </lineage>
</organism>
<dbReference type="PANTHER" id="PTHR10782">
    <property type="entry name" value="ZINC FINGER MIZ DOMAIN-CONTAINING PROTEIN"/>
    <property type="match status" value="1"/>
</dbReference>
<dbReference type="PROSITE" id="PS50800">
    <property type="entry name" value="SAP"/>
    <property type="match status" value="1"/>
</dbReference>
<dbReference type="GO" id="GO:0006357">
    <property type="term" value="P:regulation of transcription by RNA polymerase II"/>
    <property type="evidence" value="ECO:0007669"/>
    <property type="project" value="TreeGrafter"/>
</dbReference>
<dbReference type="InterPro" id="IPR004181">
    <property type="entry name" value="Znf_MIZ"/>
</dbReference>
<dbReference type="SUPFAM" id="SSF68906">
    <property type="entry name" value="SAP domain"/>
    <property type="match status" value="1"/>
</dbReference>
<feature type="region of interest" description="Disordered" evidence="11">
    <location>
        <begin position="137"/>
        <end position="190"/>
    </location>
</feature>
<evidence type="ECO:0000313" key="16">
    <source>
        <dbReference type="Proteomes" id="UP000667349"/>
    </source>
</evidence>
<dbReference type="Pfam" id="PF02037">
    <property type="entry name" value="SAP"/>
    <property type="match status" value="1"/>
</dbReference>
<evidence type="ECO:0000256" key="2">
    <source>
        <dbReference type="ARBA" id="ARBA00004718"/>
    </source>
</evidence>
<feature type="domain" description="SP-RING-type" evidence="13">
    <location>
        <begin position="407"/>
        <end position="488"/>
    </location>
</feature>
<dbReference type="Pfam" id="PF02891">
    <property type="entry name" value="zf-MIZ"/>
    <property type="match status" value="1"/>
</dbReference>
<feature type="compositionally biased region" description="Polar residues" evidence="11">
    <location>
        <begin position="168"/>
        <end position="190"/>
    </location>
</feature>
<dbReference type="InterPro" id="IPR013083">
    <property type="entry name" value="Znf_RING/FYVE/PHD"/>
</dbReference>
<keyword evidence="4" id="KW-0808">Transferase</keyword>
<dbReference type="GO" id="GO:0016874">
    <property type="term" value="F:ligase activity"/>
    <property type="evidence" value="ECO:0007669"/>
    <property type="project" value="UniProtKB-KW"/>
</dbReference>
<dbReference type="Proteomes" id="UP000667349">
    <property type="component" value="Unassembled WGS sequence"/>
</dbReference>
<name>A0A836JLF9_9HYME</name>
<comment type="similarity">
    <text evidence="3">Belongs to the PIAS family.</text>
</comment>
<evidence type="ECO:0000256" key="10">
    <source>
        <dbReference type="PROSITE-ProRule" id="PRU00452"/>
    </source>
</evidence>
<feature type="compositionally biased region" description="Acidic residues" evidence="11">
    <location>
        <begin position="564"/>
        <end position="573"/>
    </location>
</feature>
<feature type="region of interest" description="Disordered" evidence="11">
    <location>
        <begin position="512"/>
        <end position="612"/>
    </location>
</feature>
<dbReference type="InterPro" id="IPR038654">
    <property type="entry name" value="PINIT_sf"/>
</dbReference>
<sequence>MHALGACRVDLVRWRVFCELSDSWCLLTITQCDTAADLLHAGSGTLSMVLSFRVSELQMLLGFAGRNKSGRKNELQARALELLRLRSHPAIRLKIRELYKTIQADQMATHQMYGQTGSSSEPQIDQNMHNRNYYSTRQAISQQQQQQASISAGKELTPAHQASLPQAPRTNPVYQSTGYTNVTPQRTTSTYSPYQQSVYPAKVLPGPLQIQPTSQYPVHPDVRLKKLPFFDLLGELLKPSSLMPQGTLRLQENTFLFHLTPQQATDIASSRDCRAGSKMDYVVQVQMRFCLQETSCEQEDYFPPNIAVKVNGKLCPLPNPIPTNKPSVEPKRPPRPVNISPLVKLSPTVGNEIRVTWSADYGRRYAIAVYLVRKLSSAELLSRLKNRGVRHSDYTRGLIKEKLNEDADSEIATTSLRVSLACPLGKMRMCTPCRASTCSHLQCFDASLFLQMNERKPTWNCPVCDKAALYDNLVIDGYFQEVLNSNKLLPDVNEIQLLQDGSWENLVLKKEKDKDKDKDKEKSETKTATDSRDNKIDVDTVDLDESNPPAPKEKKRAVVIDLISDSDDDDEDNTPTQSTKKPASGISSPKKSQTSSISSTSESPELMIIDLE</sequence>
<dbReference type="EMBL" id="JAANHZ010000418">
    <property type="protein sequence ID" value="KAG5311286.1"/>
    <property type="molecule type" value="Genomic_DNA"/>
</dbReference>
<dbReference type="GO" id="GO:0005634">
    <property type="term" value="C:nucleus"/>
    <property type="evidence" value="ECO:0007669"/>
    <property type="project" value="UniProtKB-SubCell"/>
</dbReference>